<dbReference type="SUPFAM" id="SSF55464">
    <property type="entry name" value="Origin of replication-binding domain, RBD-like"/>
    <property type="match status" value="1"/>
</dbReference>
<dbReference type="NCBIfam" id="NF041492">
    <property type="entry name" value="MobF"/>
    <property type="match status" value="1"/>
</dbReference>
<dbReference type="Pfam" id="PF13604">
    <property type="entry name" value="AAA_30"/>
    <property type="match status" value="1"/>
</dbReference>
<sequence>MIRIAKMGSWSVRYYESTAVRGHEHGGGLSEYYSERDTRAPIVLVAGDREFAEEKMGVTHHGEISQAQVTDWFENAVSPAGPGVGKPRPGTCGWDVLFTVPKSVSLLAALSEDPAVAQIVTNAIREATEDALEYMHRHAGYTRVSNPTDPSKKDLQRLPALPFVAYFHHTARPTADGTCDPHMHIHALLPGKIARADGRMVTIDSQSMYHEAKAGGMIFQKSMRDRMSAGLGCDWDAIDPHTGIAEIAGFTREEIEKWSRRSSEVMEWAEDNLSEYSRLHRDDDARADGEEPSRRWAKGQREFLDVAQKATRHKKLEALPYDELRDGWRNDPRAAGFDAYAYLGQVDDSSAAKEEPQPPTAAQVFELLGRGKNTWTRADVVEAVVALWEPPAPGEPPLVTVDEVESTVDDILRSVDSFQVVEDRQSWHREGHVRYTDLATLKREADVLEMCSLKSREFVVNVREEWFIAKGLRPGAAKAMTELAQSSRFINVLEAPAGSGKTTSLKLFTERAEAQHKRVVLLTTARVALREARQKGAASEYYTIASTQKRIAEGRIDWDHKTIVVIDEAAMTGDRELHQIYQTALNTHSKVINVTDTRQLQPVASSGGMVRDLSENLPWTQSFDYVWRQKDPVEKSMTLLMREAQTESEIRKVSHWYAQNDRLRAGDALTMADQVVRDYFDQIVDGRDVLVIADKWELVNSLNLRIQRINTLALENQLGHELAAVPIDEKQTARYGDIIMTRENDYDYGIVVTPDSTVTTIDSHSEPEKVNRGDRWRVLAVDERDGSIEALRISDHARAVLPAVYAQKHVRLGYVATMHSSQGATADVGFAIGDPDTMTKTMLYPAMTRGVELNRLYMATKIAGEDDHHREHSDLPPERRVHDANEAQVMMMSVMRRDDREQTALAQAEEALQALTRDEPHDNHREAFGGINPYVAQLVHTRASRREQWADEYRQQQQQRDDYAAHVERVQQRIIDQSRQVDRDRDQSREHDYDDRDDGREIG</sequence>
<organism evidence="3 4">
    <name type="scientific">Mycolicibacterium porcinum</name>
    <dbReference type="NCBI Taxonomy" id="39693"/>
    <lineage>
        <taxon>Bacteria</taxon>
        <taxon>Bacillati</taxon>
        <taxon>Actinomycetota</taxon>
        <taxon>Actinomycetes</taxon>
        <taxon>Mycobacteriales</taxon>
        <taxon>Mycobacteriaceae</taxon>
        <taxon>Mycolicibacterium</taxon>
    </lineage>
</organism>
<dbReference type="InterPro" id="IPR014862">
    <property type="entry name" value="TrwC"/>
</dbReference>
<dbReference type="Proteomes" id="UP001558474">
    <property type="component" value="Unassembled WGS sequence"/>
</dbReference>
<dbReference type="Gene3D" id="2.30.30.940">
    <property type="match status" value="1"/>
</dbReference>
<accession>A0ABV3VNB4</accession>
<dbReference type="Gene3D" id="3.40.50.300">
    <property type="entry name" value="P-loop containing nucleotide triphosphate hydrolases"/>
    <property type="match status" value="2"/>
</dbReference>
<evidence type="ECO:0000313" key="3">
    <source>
        <dbReference type="EMBL" id="MEX3742881.1"/>
    </source>
</evidence>
<feature type="domain" description="TrwC relaxase" evidence="2">
    <location>
        <begin position="13"/>
        <end position="331"/>
    </location>
</feature>
<feature type="compositionally biased region" description="Basic and acidic residues" evidence="1">
    <location>
        <begin position="979"/>
        <end position="1003"/>
    </location>
</feature>
<dbReference type="CDD" id="cd18809">
    <property type="entry name" value="SF1_C_RecD"/>
    <property type="match status" value="1"/>
</dbReference>
<reference evidence="3 4" key="1">
    <citation type="submission" date="2024-04" db="EMBL/GenBank/DDBJ databases">
        <title>Genomic Markers of Mycobacteria.</title>
        <authorList>
            <person name="Soliman M.S."/>
            <person name="Elkholy A."/>
            <person name="Soliman N.S."/>
            <person name="Abbas A."/>
            <person name="Khayrat S."/>
            <person name="Shawky S."/>
        </authorList>
    </citation>
    <scope>NUCLEOTIDE SEQUENCE [LARGE SCALE GENOMIC DNA]</scope>
    <source>
        <strain evidence="3 4">Egy-CU-AM5</strain>
    </source>
</reference>
<dbReference type="InterPro" id="IPR027417">
    <property type="entry name" value="P-loop_NTPase"/>
</dbReference>
<evidence type="ECO:0000313" key="4">
    <source>
        <dbReference type="Proteomes" id="UP001558474"/>
    </source>
</evidence>
<protein>
    <submittedName>
        <fullName evidence="3">MobF family relaxase</fullName>
    </submittedName>
</protein>
<comment type="caution">
    <text evidence="3">The sequence shown here is derived from an EMBL/GenBank/DDBJ whole genome shotgun (WGS) entry which is preliminary data.</text>
</comment>
<dbReference type="RefSeq" id="WP_346404462.1">
    <property type="nucleotide sequence ID" value="NZ_JBDLOU010000122.1"/>
</dbReference>
<dbReference type="SUPFAM" id="SSF52540">
    <property type="entry name" value="P-loop containing nucleoside triphosphate hydrolases"/>
    <property type="match status" value="2"/>
</dbReference>
<name>A0ABV3VNB4_9MYCO</name>
<keyword evidence="4" id="KW-1185">Reference proteome</keyword>
<proteinExistence type="predicted"/>
<dbReference type="EMBL" id="JBDLOU010000122">
    <property type="protein sequence ID" value="MEX3742881.1"/>
    <property type="molecule type" value="Genomic_DNA"/>
</dbReference>
<gene>
    <name evidence="3" type="primary">mobF</name>
    <name evidence="3" type="ORF">ABFW12_32035</name>
</gene>
<feature type="region of interest" description="Disordered" evidence="1">
    <location>
        <begin position="972"/>
        <end position="1003"/>
    </location>
</feature>
<evidence type="ECO:0000259" key="2">
    <source>
        <dbReference type="Pfam" id="PF08751"/>
    </source>
</evidence>
<dbReference type="Pfam" id="PF08751">
    <property type="entry name" value="TrwC"/>
    <property type="match status" value="1"/>
</dbReference>
<evidence type="ECO:0000256" key="1">
    <source>
        <dbReference type="SAM" id="MobiDB-lite"/>
    </source>
</evidence>